<evidence type="ECO:0000313" key="13">
    <source>
        <dbReference type="Proteomes" id="UP000287352"/>
    </source>
</evidence>
<keyword evidence="2" id="KW-0723">Serine/threonine-protein kinase</keyword>
<keyword evidence="3" id="KW-0808">Transferase</keyword>
<dbReference type="AlphaFoldDB" id="A0A402A3K5"/>
<feature type="repeat" description="TPR" evidence="9">
    <location>
        <begin position="449"/>
        <end position="482"/>
    </location>
</feature>
<dbReference type="SMART" id="SM00028">
    <property type="entry name" value="TPR"/>
    <property type="match status" value="3"/>
</dbReference>
<evidence type="ECO:0000259" key="11">
    <source>
        <dbReference type="PROSITE" id="PS50011"/>
    </source>
</evidence>
<dbReference type="PANTHER" id="PTHR24363:SF0">
    <property type="entry name" value="SERINE_THREONINE KINASE LIKE DOMAIN CONTAINING 1"/>
    <property type="match status" value="1"/>
</dbReference>
<dbReference type="InterPro" id="IPR000719">
    <property type="entry name" value="Prot_kinase_dom"/>
</dbReference>
<dbReference type="Gene3D" id="1.25.40.10">
    <property type="entry name" value="Tetratricopeptide repeat domain"/>
    <property type="match status" value="2"/>
</dbReference>
<dbReference type="Gene3D" id="3.30.200.20">
    <property type="entry name" value="Phosphorylase Kinase, domain 1"/>
    <property type="match status" value="1"/>
</dbReference>
<gene>
    <name evidence="12" type="ORF">KTT_34880</name>
</gene>
<dbReference type="PANTHER" id="PTHR24363">
    <property type="entry name" value="SERINE/THREONINE PROTEIN KINASE"/>
    <property type="match status" value="1"/>
</dbReference>
<keyword evidence="5" id="KW-0418">Kinase</keyword>
<dbReference type="SUPFAM" id="SSF48452">
    <property type="entry name" value="TPR-like"/>
    <property type="match status" value="1"/>
</dbReference>
<protein>
    <recommendedName>
        <fullName evidence="1">non-specific serine/threonine protein kinase</fullName>
        <ecNumber evidence="1">2.7.11.1</ecNumber>
    </recommendedName>
</protein>
<dbReference type="EMBL" id="BIFR01000001">
    <property type="protein sequence ID" value="GCE13629.1"/>
    <property type="molecule type" value="Genomic_DNA"/>
</dbReference>
<evidence type="ECO:0000256" key="7">
    <source>
        <dbReference type="ARBA" id="ARBA00047899"/>
    </source>
</evidence>
<proteinExistence type="predicted"/>
<evidence type="ECO:0000256" key="5">
    <source>
        <dbReference type="ARBA" id="ARBA00022777"/>
    </source>
</evidence>
<dbReference type="PROSITE" id="PS00107">
    <property type="entry name" value="PROTEIN_KINASE_ATP"/>
    <property type="match status" value="1"/>
</dbReference>
<dbReference type="PROSITE" id="PS50005">
    <property type="entry name" value="TPR"/>
    <property type="match status" value="2"/>
</dbReference>
<keyword evidence="9" id="KW-0802">TPR repeat</keyword>
<dbReference type="Pfam" id="PF12773">
    <property type="entry name" value="DZR"/>
    <property type="match status" value="1"/>
</dbReference>
<dbReference type="Pfam" id="PF00069">
    <property type="entry name" value="Pkinase"/>
    <property type="match status" value="1"/>
</dbReference>
<comment type="caution">
    <text evidence="12">The sequence shown here is derived from an EMBL/GenBank/DDBJ whole genome shotgun (WGS) entry which is preliminary data.</text>
</comment>
<dbReference type="Pfam" id="PF16918">
    <property type="entry name" value="PknG_TPR"/>
    <property type="match status" value="1"/>
</dbReference>
<evidence type="ECO:0000256" key="9">
    <source>
        <dbReference type="PROSITE-ProRule" id="PRU00339"/>
    </source>
</evidence>
<dbReference type="InterPro" id="IPR011990">
    <property type="entry name" value="TPR-like_helical_dom_sf"/>
</dbReference>
<feature type="domain" description="Protein kinase" evidence="11">
    <location>
        <begin position="160"/>
        <end position="443"/>
    </location>
</feature>
<dbReference type="Gene3D" id="1.10.510.10">
    <property type="entry name" value="Transferase(Phosphotransferase) domain 1"/>
    <property type="match status" value="1"/>
</dbReference>
<evidence type="ECO:0000256" key="6">
    <source>
        <dbReference type="ARBA" id="ARBA00022840"/>
    </source>
</evidence>
<feature type="repeat" description="TPR" evidence="9">
    <location>
        <begin position="483"/>
        <end position="516"/>
    </location>
</feature>
<evidence type="ECO:0000256" key="3">
    <source>
        <dbReference type="ARBA" id="ARBA00022679"/>
    </source>
</evidence>
<dbReference type="InterPro" id="IPR017441">
    <property type="entry name" value="Protein_kinase_ATP_BS"/>
</dbReference>
<dbReference type="EC" id="2.7.11.1" evidence="1"/>
<keyword evidence="13" id="KW-1185">Reference proteome</keyword>
<reference evidence="13" key="1">
    <citation type="submission" date="2018-12" db="EMBL/GenBank/DDBJ databases">
        <title>Tengunoibacter tsumagoiensis gen. nov., sp. nov., Dictyobacter kobayashii sp. nov., D. alpinus sp. nov., and D. joshuensis sp. nov. and description of Dictyobacteraceae fam. nov. within the order Ktedonobacterales isolated from Tengu-no-mugimeshi.</title>
        <authorList>
            <person name="Wang C.M."/>
            <person name="Zheng Y."/>
            <person name="Sakai Y."/>
            <person name="Toyoda A."/>
            <person name="Minakuchi Y."/>
            <person name="Abe K."/>
            <person name="Yokota A."/>
            <person name="Yabe S."/>
        </authorList>
    </citation>
    <scope>NUCLEOTIDE SEQUENCE [LARGE SCALE GENOMIC DNA]</scope>
    <source>
        <strain evidence="13">Uno3</strain>
    </source>
</reference>
<dbReference type="PROSITE" id="PS50011">
    <property type="entry name" value="PROTEIN_KINASE_DOM"/>
    <property type="match status" value="1"/>
</dbReference>
<sequence>MSKCPNCQQPVGPADDICENCGAVLSTVSTPTFVAASSSLSFPPLTLPTASSGSRPGHCPNCQHPLTPDEDICEQCGMVVDAVSAASSVPLVASANVTQAGLDQCPQCKGPRVAGVKFCGRCGFSYVGITGPTSGGSAGAAASDPPAIKLKPGNILHNKYRVLKEIGAGGMGAVYLAEDQVLKRQVVIKALLSDDDPDMVEQSVKEREFLAAIKHANIVSIYDFVTIGVQGYIVMEYVHGKTLDQLLEERGRPFEVVEAINYILGILPAFTYLAKLELVYCDFKPQNVMVETLKDGTQVVKLIDLGTVIKYTPHPGAVYGTHGFYAPEAVKNPSPETDLYTICRTLAYLVTQMDLASPIFGMPSSEYYKAFRDYPALYRLLTKGTSSRPSQRFHSAEELSDQLAGVLRQIVGGSLSVPIASRLFVPGILTTTGKLGLRGEAVLDEKDKAIDTLRFGDQALRGGNYVNAENFYKQALKINPRSLDAHLRLAEVYIDQGEYTQALAEVTTVQRMAPGNWKIAWYTGRLLEAQGKAAAAADQYRELMADLPGELPPQQALARVSARLGDDGTAVELYVKVLKADPGNTEAILGVTMSLLNLQRWDEAARVLSSVNEAAAKYIDARLLLCELYLSRMTPLTPQNVESAAQAVHGLEGRTEDPRYYLARADVYQAAWKLARRQQLPAAVQIAGVANNQVRTLGIAAEESYQEYLRRAKQPKDRESVVRRKNRVAPWRWL</sequence>
<evidence type="ECO:0000256" key="4">
    <source>
        <dbReference type="ARBA" id="ARBA00022741"/>
    </source>
</evidence>
<feature type="binding site" evidence="10">
    <location>
        <position position="189"/>
    </location>
    <ligand>
        <name>ATP</name>
        <dbReference type="ChEBI" id="CHEBI:30616"/>
    </ligand>
</feature>
<accession>A0A402A3K5</accession>
<dbReference type="InterPro" id="IPR008271">
    <property type="entry name" value="Ser/Thr_kinase_AS"/>
</dbReference>
<dbReference type="InterPro" id="IPR031636">
    <property type="entry name" value="PknG_TPR"/>
</dbReference>
<comment type="catalytic activity">
    <reaction evidence="7">
        <text>L-threonyl-[protein] + ATP = O-phospho-L-threonyl-[protein] + ADP + H(+)</text>
        <dbReference type="Rhea" id="RHEA:46608"/>
        <dbReference type="Rhea" id="RHEA-COMP:11060"/>
        <dbReference type="Rhea" id="RHEA-COMP:11605"/>
        <dbReference type="ChEBI" id="CHEBI:15378"/>
        <dbReference type="ChEBI" id="CHEBI:30013"/>
        <dbReference type="ChEBI" id="CHEBI:30616"/>
        <dbReference type="ChEBI" id="CHEBI:61977"/>
        <dbReference type="ChEBI" id="CHEBI:456216"/>
        <dbReference type="EC" id="2.7.11.1"/>
    </reaction>
</comment>
<dbReference type="RefSeq" id="WP_161975563.1">
    <property type="nucleotide sequence ID" value="NZ_BIFR01000001.1"/>
</dbReference>
<keyword evidence="6 10" id="KW-0067">ATP-binding</keyword>
<dbReference type="InterPro" id="IPR011009">
    <property type="entry name" value="Kinase-like_dom_sf"/>
</dbReference>
<evidence type="ECO:0000256" key="8">
    <source>
        <dbReference type="ARBA" id="ARBA00048679"/>
    </source>
</evidence>
<evidence type="ECO:0000313" key="12">
    <source>
        <dbReference type="EMBL" id="GCE13629.1"/>
    </source>
</evidence>
<dbReference type="GO" id="GO:0004674">
    <property type="term" value="F:protein serine/threonine kinase activity"/>
    <property type="evidence" value="ECO:0007669"/>
    <property type="project" value="UniProtKB-KW"/>
</dbReference>
<dbReference type="InterPro" id="IPR019734">
    <property type="entry name" value="TPR_rpt"/>
</dbReference>
<dbReference type="CDD" id="cd14014">
    <property type="entry name" value="STKc_PknB_like"/>
    <property type="match status" value="1"/>
</dbReference>
<keyword evidence="4 10" id="KW-0547">Nucleotide-binding</keyword>
<dbReference type="GO" id="GO:0005524">
    <property type="term" value="F:ATP binding"/>
    <property type="evidence" value="ECO:0007669"/>
    <property type="project" value="UniProtKB-UniRule"/>
</dbReference>
<organism evidence="12 13">
    <name type="scientific">Tengunoibacter tsumagoiensis</name>
    <dbReference type="NCBI Taxonomy" id="2014871"/>
    <lineage>
        <taxon>Bacteria</taxon>
        <taxon>Bacillati</taxon>
        <taxon>Chloroflexota</taxon>
        <taxon>Ktedonobacteria</taxon>
        <taxon>Ktedonobacterales</taxon>
        <taxon>Dictyobacteraceae</taxon>
        <taxon>Tengunoibacter</taxon>
    </lineage>
</organism>
<dbReference type="InterPro" id="IPR025874">
    <property type="entry name" value="DZR"/>
</dbReference>
<dbReference type="Proteomes" id="UP000287352">
    <property type="component" value="Unassembled WGS sequence"/>
</dbReference>
<evidence type="ECO:0000256" key="10">
    <source>
        <dbReference type="PROSITE-ProRule" id="PRU10141"/>
    </source>
</evidence>
<dbReference type="PROSITE" id="PS00108">
    <property type="entry name" value="PROTEIN_KINASE_ST"/>
    <property type="match status" value="1"/>
</dbReference>
<name>A0A402A3K5_9CHLR</name>
<dbReference type="SUPFAM" id="SSF56112">
    <property type="entry name" value="Protein kinase-like (PK-like)"/>
    <property type="match status" value="1"/>
</dbReference>
<comment type="catalytic activity">
    <reaction evidence="8">
        <text>L-seryl-[protein] + ATP = O-phospho-L-seryl-[protein] + ADP + H(+)</text>
        <dbReference type="Rhea" id="RHEA:17989"/>
        <dbReference type="Rhea" id="RHEA-COMP:9863"/>
        <dbReference type="Rhea" id="RHEA-COMP:11604"/>
        <dbReference type="ChEBI" id="CHEBI:15378"/>
        <dbReference type="ChEBI" id="CHEBI:29999"/>
        <dbReference type="ChEBI" id="CHEBI:30616"/>
        <dbReference type="ChEBI" id="CHEBI:83421"/>
        <dbReference type="ChEBI" id="CHEBI:456216"/>
        <dbReference type="EC" id="2.7.11.1"/>
    </reaction>
</comment>
<evidence type="ECO:0000256" key="2">
    <source>
        <dbReference type="ARBA" id="ARBA00022527"/>
    </source>
</evidence>
<evidence type="ECO:0000256" key="1">
    <source>
        <dbReference type="ARBA" id="ARBA00012513"/>
    </source>
</evidence>